<dbReference type="HOGENOM" id="CLU_010057_3_0_2"/>
<dbReference type="InterPro" id="IPR007050">
    <property type="entry name" value="HTH_bacterioopsin"/>
</dbReference>
<proteinExistence type="predicted"/>
<reference evidence="4 6" key="1">
    <citation type="journal article" date="2010" name="J. Bacteriol.">
        <title>Complete genome sequence of Halalkalicoccus jeotgali B3(T), an extremely halophilic archaeon.</title>
        <authorList>
            <person name="Roh S.W."/>
            <person name="Nam Y.D."/>
            <person name="Nam S.H."/>
            <person name="Choi S.H."/>
            <person name="Park H.S."/>
            <person name="Bae J.W."/>
        </authorList>
    </citation>
    <scope>NUCLEOTIDE SEQUENCE [LARGE SCALE GENOMIC DNA]</scope>
    <source>
        <strain evidence="4">B3</strain>
        <strain evidence="6">DSM 18796 / CECT 7217 / JCM 14584 / KCTC 4019 / B3</strain>
    </source>
</reference>
<dbReference type="EMBL" id="CP002062">
    <property type="protein sequence ID" value="ADJ15082.1"/>
    <property type="molecule type" value="Genomic_DNA"/>
</dbReference>
<keyword evidence="1" id="KW-0805">Transcription regulation</keyword>
<dbReference type="InterPro" id="IPR029016">
    <property type="entry name" value="GAF-like_dom_sf"/>
</dbReference>
<dbReference type="PATRIC" id="fig|795797.18.peg.1690"/>
<dbReference type="Proteomes" id="UP000011645">
    <property type="component" value="Unassembled WGS sequence"/>
</dbReference>
<dbReference type="Pfam" id="PF15915">
    <property type="entry name" value="BAT"/>
    <property type="match status" value="1"/>
</dbReference>
<dbReference type="Pfam" id="PF13185">
    <property type="entry name" value="GAF_2"/>
    <property type="match status" value="1"/>
</dbReference>
<dbReference type="OrthoDB" id="205707at2157"/>
<gene>
    <name evidence="4" type="ordered locus">HacjB3_08495</name>
    <name evidence="5" type="ORF">C497_14207</name>
</gene>
<evidence type="ECO:0000313" key="7">
    <source>
        <dbReference type="Proteomes" id="UP000011645"/>
    </source>
</evidence>
<evidence type="ECO:0000256" key="1">
    <source>
        <dbReference type="ARBA" id="ARBA00023015"/>
    </source>
</evidence>
<dbReference type="InterPro" id="IPR035965">
    <property type="entry name" value="PAS-like_dom_sf"/>
</dbReference>
<dbReference type="RefSeq" id="WP_008417496.1">
    <property type="nucleotide sequence ID" value="NC_014297.1"/>
</dbReference>
<dbReference type="KEGG" id="hje:HacjB3_08495"/>
<dbReference type="PANTHER" id="PTHR34236">
    <property type="entry name" value="DIMETHYL SULFOXIDE REDUCTASE TRANSCRIPTIONAL ACTIVATOR"/>
    <property type="match status" value="1"/>
</dbReference>
<dbReference type="STRING" id="795797.HacjB3_08495"/>
<dbReference type="InterPro" id="IPR000014">
    <property type="entry name" value="PAS"/>
</dbReference>
<accession>D8J2X5</accession>
<evidence type="ECO:0000313" key="4">
    <source>
        <dbReference type="EMBL" id="ADJ15082.1"/>
    </source>
</evidence>
<dbReference type="GeneID" id="9419499"/>
<feature type="domain" description="PAS" evidence="3">
    <location>
        <begin position="9"/>
        <end position="54"/>
    </location>
</feature>
<dbReference type="Gene3D" id="3.30.450.40">
    <property type="match status" value="1"/>
</dbReference>
<dbReference type="eggNOG" id="arCOG02276">
    <property type="taxonomic scope" value="Archaea"/>
</dbReference>
<dbReference type="AlphaFoldDB" id="D8J2X5"/>
<dbReference type="SUPFAM" id="SSF55781">
    <property type="entry name" value="GAF domain-like"/>
    <property type="match status" value="1"/>
</dbReference>
<dbReference type="PROSITE" id="PS50112">
    <property type="entry name" value="PAS"/>
    <property type="match status" value="1"/>
</dbReference>
<keyword evidence="7" id="KW-1185">Reference proteome</keyword>
<dbReference type="NCBIfam" id="TIGR00229">
    <property type="entry name" value="sensory_box"/>
    <property type="match status" value="1"/>
</dbReference>
<evidence type="ECO:0000259" key="3">
    <source>
        <dbReference type="PROSITE" id="PS50112"/>
    </source>
</evidence>
<dbReference type="eggNOG" id="arCOG06796">
    <property type="taxonomic scope" value="Archaea"/>
</dbReference>
<dbReference type="CDD" id="cd00130">
    <property type="entry name" value="PAS"/>
    <property type="match status" value="1"/>
</dbReference>
<dbReference type="Pfam" id="PF04967">
    <property type="entry name" value="HTH_10"/>
    <property type="match status" value="1"/>
</dbReference>
<evidence type="ECO:0000313" key="5">
    <source>
        <dbReference type="EMBL" id="ELY34899.1"/>
    </source>
</evidence>
<dbReference type="Pfam" id="PF08448">
    <property type="entry name" value="PAS_4"/>
    <property type="match status" value="1"/>
</dbReference>
<dbReference type="PANTHER" id="PTHR34236:SF1">
    <property type="entry name" value="DIMETHYL SULFOXIDE REDUCTASE TRANSCRIPTIONAL ACTIVATOR"/>
    <property type="match status" value="1"/>
</dbReference>
<dbReference type="InterPro" id="IPR031803">
    <property type="entry name" value="BAT_GAF/HTH-assoc"/>
</dbReference>
<dbReference type="Gene3D" id="3.30.450.20">
    <property type="entry name" value="PAS domain"/>
    <property type="match status" value="1"/>
</dbReference>
<dbReference type="InterPro" id="IPR013656">
    <property type="entry name" value="PAS_4"/>
</dbReference>
<organism evidence="4 6">
    <name type="scientific">Halalkalicoccus jeotgali (strain DSM 18796 / CECT 7217 / JCM 14584 / KCTC 4019 / B3)</name>
    <dbReference type="NCBI Taxonomy" id="795797"/>
    <lineage>
        <taxon>Archaea</taxon>
        <taxon>Methanobacteriati</taxon>
        <taxon>Methanobacteriota</taxon>
        <taxon>Stenosarchaea group</taxon>
        <taxon>Halobacteria</taxon>
        <taxon>Halobacteriales</taxon>
        <taxon>Halococcaceae</taxon>
        <taxon>Halalkalicoccus</taxon>
    </lineage>
</organism>
<reference evidence="5 7" key="2">
    <citation type="journal article" date="2014" name="PLoS Genet.">
        <title>Phylogenetically driven sequencing of extremely halophilic archaea reveals strategies for static and dynamic osmo-response.</title>
        <authorList>
            <person name="Becker E.A."/>
            <person name="Seitzer P.M."/>
            <person name="Tritt A."/>
            <person name="Larsen D."/>
            <person name="Krusor M."/>
            <person name="Yao A.I."/>
            <person name="Wu D."/>
            <person name="Madern D."/>
            <person name="Eisen J.A."/>
            <person name="Darling A.E."/>
            <person name="Facciotti M.T."/>
        </authorList>
    </citation>
    <scope>NUCLEOTIDE SEQUENCE [LARGE SCALE GENOMIC DNA]</scope>
    <source>
        <strain evidence="5">B3</strain>
        <strain evidence="7">DSM 18796 / CECT 7217 / JCM 14584 / KCTC 4019 / B3</strain>
    </source>
</reference>
<sequence>MDTPTTDNNPADLKTVLDHTTEAVLTLDSDTRVTYCNEQAATVFDASREELLGRVLWRVVPDEIGTTFQKRCERAVGTRESVTFEARRSDPERWLTARVHPSPEGATLHLQDNTAEKRYERTLARNYERLTTLVQLNSLVRDLSHAVLNASSRDRVERRVCDRLVEEESYPLVWIGTVNRGEGEVTPTTVACSGDHRQYLDGVRISVEDADPSAHGPTGTAIRTREPQVVHDIRTATEYDPWRDAATEHDFTASAAFPLLYDDVLYGVLNVYATTTEAFDDPTYKALDHLSGVVGHAIHALEQRVVLTTDSVVELEFRNTELVDLFVPNGDVSNGSDDLALSVERTTPVEDGSLLQIITATGGPAARFVEAFSQFPSVEEVTVLSESELGSDGEGALLGLRVSEPSLSTTLAAYGGRIRDLIITSEDVRLIAEVPPRTDTRRITEALAELYPGTELLAQRTRSREELTRRELVDVLGERLTEKQRVALGTAYASGYFEWPRTATGEEVAAMLEVAPPTFAQHLRAAQRNLFTVIYERD</sequence>
<dbReference type="InterPro" id="IPR003018">
    <property type="entry name" value="GAF"/>
</dbReference>
<keyword evidence="2" id="KW-0804">Transcription</keyword>
<name>D8J2X5_HALJB</name>
<evidence type="ECO:0000313" key="6">
    <source>
        <dbReference type="Proteomes" id="UP000000390"/>
    </source>
</evidence>
<dbReference type="SMART" id="SM00091">
    <property type="entry name" value="PAS"/>
    <property type="match status" value="1"/>
</dbReference>
<dbReference type="Proteomes" id="UP000000390">
    <property type="component" value="Chromosome"/>
</dbReference>
<dbReference type="EMBL" id="AOHV01000038">
    <property type="protein sequence ID" value="ELY34899.1"/>
    <property type="molecule type" value="Genomic_DNA"/>
</dbReference>
<dbReference type="SUPFAM" id="SSF55785">
    <property type="entry name" value="PYP-like sensor domain (PAS domain)"/>
    <property type="match status" value="1"/>
</dbReference>
<evidence type="ECO:0000256" key="2">
    <source>
        <dbReference type="ARBA" id="ARBA00023163"/>
    </source>
</evidence>
<protein>
    <submittedName>
        <fullName evidence="4 5">PAS/PAC sensor protein</fullName>
    </submittedName>
</protein>